<dbReference type="AlphaFoldDB" id="A0A8K1GM33"/>
<dbReference type="Proteomes" id="UP000796761">
    <property type="component" value="Unassembled WGS sequence"/>
</dbReference>
<organism evidence="2 3">
    <name type="scientific">Zosterops borbonicus</name>
    <dbReference type="NCBI Taxonomy" id="364589"/>
    <lineage>
        <taxon>Eukaryota</taxon>
        <taxon>Metazoa</taxon>
        <taxon>Chordata</taxon>
        <taxon>Craniata</taxon>
        <taxon>Vertebrata</taxon>
        <taxon>Euteleostomi</taxon>
        <taxon>Archelosauria</taxon>
        <taxon>Archosauria</taxon>
        <taxon>Dinosauria</taxon>
        <taxon>Saurischia</taxon>
        <taxon>Theropoda</taxon>
        <taxon>Coelurosauria</taxon>
        <taxon>Aves</taxon>
        <taxon>Neognathae</taxon>
        <taxon>Neoaves</taxon>
        <taxon>Telluraves</taxon>
        <taxon>Australaves</taxon>
        <taxon>Passeriformes</taxon>
        <taxon>Sylvioidea</taxon>
        <taxon>Zosteropidae</taxon>
        <taxon>Zosterops</taxon>
    </lineage>
</organism>
<feature type="compositionally biased region" description="Basic and acidic residues" evidence="1">
    <location>
        <begin position="54"/>
        <end position="68"/>
    </location>
</feature>
<reference evidence="2" key="1">
    <citation type="submission" date="2019-04" db="EMBL/GenBank/DDBJ databases">
        <title>Genome assembly of Zosterops borbonicus 15179.</title>
        <authorList>
            <person name="Leroy T."/>
            <person name="Anselmetti Y."/>
            <person name="Tilak M.-K."/>
            <person name="Nabholz B."/>
        </authorList>
    </citation>
    <scope>NUCLEOTIDE SEQUENCE</scope>
    <source>
        <strain evidence="2">HGM_15179</strain>
        <tissue evidence="2">Muscle</tissue>
    </source>
</reference>
<name>A0A8K1GM33_9PASS</name>
<dbReference type="EMBL" id="SWJQ01000147">
    <property type="protein sequence ID" value="TRZ20468.1"/>
    <property type="molecule type" value="Genomic_DNA"/>
</dbReference>
<keyword evidence="3" id="KW-1185">Reference proteome</keyword>
<proteinExistence type="predicted"/>
<protein>
    <submittedName>
        <fullName evidence="2">Uncharacterized protein</fullName>
    </submittedName>
</protein>
<comment type="caution">
    <text evidence="2">The sequence shown here is derived from an EMBL/GenBank/DDBJ whole genome shotgun (WGS) entry which is preliminary data.</text>
</comment>
<feature type="region of interest" description="Disordered" evidence="1">
    <location>
        <begin position="54"/>
        <end position="89"/>
    </location>
</feature>
<gene>
    <name evidence="2" type="ORF">HGM15179_006602</name>
</gene>
<evidence type="ECO:0000256" key="1">
    <source>
        <dbReference type="SAM" id="MobiDB-lite"/>
    </source>
</evidence>
<sequence>METNCHGVLNLRFYSVGHPEVLSSCMLVTHDVIDAVLMKQTGLWTLKEVLQSEKAEGPGRRLTQRDCSGEESEDDSTELRESKLPGNRL</sequence>
<evidence type="ECO:0000313" key="2">
    <source>
        <dbReference type="EMBL" id="TRZ20468.1"/>
    </source>
</evidence>
<accession>A0A8K1GM33</accession>
<evidence type="ECO:0000313" key="3">
    <source>
        <dbReference type="Proteomes" id="UP000796761"/>
    </source>
</evidence>